<keyword evidence="4" id="KW-1185">Reference proteome</keyword>
<dbReference type="InterPro" id="IPR032710">
    <property type="entry name" value="NTF2-like_dom_sf"/>
</dbReference>
<dbReference type="Gene3D" id="3.10.450.50">
    <property type="match status" value="1"/>
</dbReference>
<proteinExistence type="inferred from homology"/>
<reference evidence="4" key="1">
    <citation type="submission" date="2023-07" db="EMBL/GenBank/DDBJ databases">
        <title>Verminephrobacter genomes.</title>
        <authorList>
            <person name="Lund M.B."/>
        </authorList>
    </citation>
    <scope>NUCLEOTIDE SEQUENCE [LARGE SCALE GENOMIC DNA]</scope>
    <source>
        <strain evidence="4">AtM5-05</strain>
    </source>
</reference>
<protein>
    <recommendedName>
        <fullName evidence="5">Anthranilate 1,2-dioxygenase small subunit</fullName>
    </recommendedName>
</protein>
<dbReference type="SUPFAM" id="SSF54427">
    <property type="entry name" value="NTF2-like"/>
    <property type="match status" value="1"/>
</dbReference>
<keyword evidence="2" id="KW-0560">Oxidoreductase</keyword>
<dbReference type="RefSeq" id="WP_265258399.1">
    <property type="nucleotide sequence ID" value="NZ_QZCV01000002.1"/>
</dbReference>
<evidence type="ECO:0008006" key="5">
    <source>
        <dbReference type="Google" id="ProtNLM"/>
    </source>
</evidence>
<accession>A0ABT3KTC4</accession>
<dbReference type="GeneID" id="77319782"/>
<evidence type="ECO:0000313" key="4">
    <source>
        <dbReference type="Proteomes" id="UP001208935"/>
    </source>
</evidence>
<evidence type="ECO:0000313" key="3">
    <source>
        <dbReference type="EMBL" id="MCW5321576.1"/>
    </source>
</evidence>
<evidence type="ECO:0000256" key="1">
    <source>
        <dbReference type="ARBA" id="ARBA00009570"/>
    </source>
</evidence>
<dbReference type="Proteomes" id="UP001208935">
    <property type="component" value="Unassembled WGS sequence"/>
</dbReference>
<dbReference type="Pfam" id="PF00866">
    <property type="entry name" value="Ring_hydroxyl_B"/>
    <property type="match status" value="1"/>
</dbReference>
<evidence type="ECO:0000256" key="2">
    <source>
        <dbReference type="ARBA" id="ARBA00023002"/>
    </source>
</evidence>
<gene>
    <name evidence="3" type="ORF">D5039_10560</name>
</gene>
<comment type="similarity">
    <text evidence="1">Belongs to the bacterial ring-hydroxylating dioxygenase beta subunit family.</text>
</comment>
<name>A0ABT3KTC4_9BURK</name>
<comment type="caution">
    <text evidence="3">The sequence shown here is derived from an EMBL/GenBank/DDBJ whole genome shotgun (WGS) entry which is preliminary data.</text>
</comment>
<sequence length="160" mass="18121">MTDPALSARVADFHSAYAEALNHERFAQWPDFFAHEGPCDYRIVSRENHDLNLPAPIMGCYTHGMVKDRVAMLIKGALTYRHMYLRHFITNVRARRLADDAVAASANLLVMQSDHEGNSSTYMVGRYEDELLPHGDSFQLRKRLVIIDSFSIDTALAVPL</sequence>
<organism evidence="3 4">
    <name type="scientific">Verminephrobacter aporrectodeae subsp. tuberculatae</name>
    <dbReference type="NCBI Taxonomy" id="1110392"/>
    <lineage>
        <taxon>Bacteria</taxon>
        <taxon>Pseudomonadati</taxon>
        <taxon>Pseudomonadota</taxon>
        <taxon>Betaproteobacteria</taxon>
        <taxon>Burkholderiales</taxon>
        <taxon>Comamonadaceae</taxon>
        <taxon>Verminephrobacter</taxon>
    </lineage>
</organism>
<dbReference type="InterPro" id="IPR000391">
    <property type="entry name" value="Rng_hydr_dOase-bsu"/>
</dbReference>
<dbReference type="EMBL" id="QZCW01000002">
    <property type="protein sequence ID" value="MCW5321576.1"/>
    <property type="molecule type" value="Genomic_DNA"/>
</dbReference>